<evidence type="ECO:0000256" key="1">
    <source>
        <dbReference type="ARBA" id="ARBA00007797"/>
    </source>
</evidence>
<dbReference type="GO" id="GO:0030692">
    <property type="term" value="C:Noc4p-Nop14p complex"/>
    <property type="evidence" value="ECO:0007669"/>
    <property type="project" value="TreeGrafter"/>
</dbReference>
<gene>
    <name evidence="3" type="ORF">EJ06DRAFT_572596</name>
</gene>
<organism evidence="3 4">
    <name type="scientific">Trichodelitschia bisporula</name>
    <dbReference type="NCBI Taxonomy" id="703511"/>
    <lineage>
        <taxon>Eukaryota</taxon>
        <taxon>Fungi</taxon>
        <taxon>Dikarya</taxon>
        <taxon>Ascomycota</taxon>
        <taxon>Pezizomycotina</taxon>
        <taxon>Dothideomycetes</taxon>
        <taxon>Dothideomycetes incertae sedis</taxon>
        <taxon>Phaeotrichales</taxon>
        <taxon>Phaeotrichaceae</taxon>
        <taxon>Trichodelitschia</taxon>
    </lineage>
</organism>
<dbReference type="Proteomes" id="UP000799640">
    <property type="component" value="Unassembled WGS sequence"/>
</dbReference>
<keyword evidence="4" id="KW-1185">Reference proteome</keyword>
<protein>
    <submittedName>
        <fullName evidence="3">CBF-domain-containing protein</fullName>
    </submittedName>
</protein>
<evidence type="ECO:0000313" key="3">
    <source>
        <dbReference type="EMBL" id="KAF2404011.1"/>
    </source>
</evidence>
<dbReference type="InterPro" id="IPR027193">
    <property type="entry name" value="Noc4"/>
</dbReference>
<dbReference type="AlphaFoldDB" id="A0A6G1I749"/>
<sequence>MEASCFTAWWKRTLARVVRFAYTEECDARAEFGVYLDQYEDVRFYVLELIPYVSSYLSDEELPIAHKAFFDLLCALPPPPSKIDTDKFFAELPTKPKHPLLSLAAHKHRAEDAWVAVLQGPLSNTDTNHALELMTHTILPWFSTPSRLLDFLTDSYNSRRGETPYLALAGLFHLIQTQNLDYPRFYPQLYSLLDDSLLHSPHRSRFFRLLDACLRSTHLPAALVASFIKRLARLALTAPPAAIVFVVPWVYNSIKAHPQCAFLLHRVARAPVEAAEWEAGGFHDPFDMSEEDPLATGAIDSSAWELETLRAHYHPNVAALAGIVGQQFTKAGYSLEDFYEHSYHGLLDAELRKKDIKTPVVEWTIPPRIFTSEDGGLAPLGALLERAVGT</sequence>
<comment type="similarity">
    <text evidence="1">Belongs to the CBF/MAK21 family.</text>
</comment>
<evidence type="ECO:0000259" key="2">
    <source>
        <dbReference type="Pfam" id="PF03914"/>
    </source>
</evidence>
<dbReference type="InterPro" id="IPR005612">
    <property type="entry name" value="CCAAT-binding_factor"/>
</dbReference>
<proteinExistence type="inferred from homology"/>
<dbReference type="PANTHER" id="PTHR12455:SF0">
    <property type="entry name" value="NUCLEOLAR COMPLEX PROTEIN 4 HOMOLOG"/>
    <property type="match status" value="1"/>
</dbReference>
<dbReference type="Pfam" id="PF03914">
    <property type="entry name" value="CBF"/>
    <property type="match status" value="1"/>
</dbReference>
<feature type="domain" description="CCAAT-binding factor" evidence="2">
    <location>
        <begin position="166"/>
        <end position="321"/>
    </location>
</feature>
<reference evidence="3" key="1">
    <citation type="journal article" date="2020" name="Stud. Mycol.">
        <title>101 Dothideomycetes genomes: a test case for predicting lifestyles and emergence of pathogens.</title>
        <authorList>
            <person name="Haridas S."/>
            <person name="Albert R."/>
            <person name="Binder M."/>
            <person name="Bloem J."/>
            <person name="Labutti K."/>
            <person name="Salamov A."/>
            <person name="Andreopoulos B."/>
            <person name="Baker S."/>
            <person name="Barry K."/>
            <person name="Bills G."/>
            <person name="Bluhm B."/>
            <person name="Cannon C."/>
            <person name="Castanera R."/>
            <person name="Culley D."/>
            <person name="Daum C."/>
            <person name="Ezra D."/>
            <person name="Gonzalez J."/>
            <person name="Henrissat B."/>
            <person name="Kuo A."/>
            <person name="Liang C."/>
            <person name="Lipzen A."/>
            <person name="Lutzoni F."/>
            <person name="Magnuson J."/>
            <person name="Mondo S."/>
            <person name="Nolan M."/>
            <person name="Ohm R."/>
            <person name="Pangilinan J."/>
            <person name="Park H.-J."/>
            <person name="Ramirez L."/>
            <person name="Alfaro M."/>
            <person name="Sun H."/>
            <person name="Tritt A."/>
            <person name="Yoshinaga Y."/>
            <person name="Zwiers L.-H."/>
            <person name="Turgeon B."/>
            <person name="Goodwin S."/>
            <person name="Spatafora J."/>
            <person name="Crous P."/>
            <person name="Grigoriev I."/>
        </authorList>
    </citation>
    <scope>NUCLEOTIDE SEQUENCE</scope>
    <source>
        <strain evidence="3">CBS 262.69</strain>
    </source>
</reference>
<evidence type="ECO:0000313" key="4">
    <source>
        <dbReference type="Proteomes" id="UP000799640"/>
    </source>
</evidence>
<dbReference type="OrthoDB" id="10263185at2759"/>
<dbReference type="EMBL" id="ML996689">
    <property type="protein sequence ID" value="KAF2404011.1"/>
    <property type="molecule type" value="Genomic_DNA"/>
</dbReference>
<dbReference type="GO" id="GO:0032040">
    <property type="term" value="C:small-subunit processome"/>
    <property type="evidence" value="ECO:0007669"/>
    <property type="project" value="TreeGrafter"/>
</dbReference>
<dbReference type="GO" id="GO:0042254">
    <property type="term" value="P:ribosome biogenesis"/>
    <property type="evidence" value="ECO:0007669"/>
    <property type="project" value="InterPro"/>
</dbReference>
<name>A0A6G1I749_9PEZI</name>
<dbReference type="PANTHER" id="PTHR12455">
    <property type="entry name" value="NUCLEOLAR COMPLEX PROTEIN 4"/>
    <property type="match status" value="1"/>
</dbReference>
<accession>A0A6G1I749</accession>